<evidence type="ECO:0000256" key="6">
    <source>
        <dbReference type="ARBA" id="ARBA00022801"/>
    </source>
</evidence>
<keyword evidence="4" id="KW-0645">Protease</keyword>
<feature type="domain" description="Csd3-like second N-terminal" evidence="11">
    <location>
        <begin position="200"/>
        <end position="312"/>
    </location>
</feature>
<reference evidence="12 13" key="1">
    <citation type="journal article" date="2013" name="Genome Biol. Evol.">
        <title>Sequence context of indel mutations and their effect on protein evolution in a bacterial endosymbiont.</title>
        <authorList>
            <person name="Williams L.E."/>
            <person name="Wernegreen J.J."/>
        </authorList>
    </citation>
    <scope>NUCLEOTIDE SEQUENCE [LARGE SCALE GENOMIC DNA]</scope>
    <source>
        <strain evidence="12 13">640</strain>
    </source>
</reference>
<dbReference type="CDD" id="cd12797">
    <property type="entry name" value="M23_peptidase"/>
    <property type="match status" value="1"/>
</dbReference>
<evidence type="ECO:0000259" key="10">
    <source>
        <dbReference type="Pfam" id="PF01551"/>
    </source>
</evidence>
<dbReference type="Pfam" id="PF19425">
    <property type="entry name" value="Csd3_N2"/>
    <property type="match status" value="1"/>
</dbReference>
<evidence type="ECO:0000256" key="8">
    <source>
        <dbReference type="ARBA" id="ARBA00023049"/>
    </source>
</evidence>
<dbReference type="InterPro" id="IPR011055">
    <property type="entry name" value="Dup_hybrid_motif"/>
</dbReference>
<comment type="subcellular location">
    <subcellularLocation>
        <location evidence="2">Cell envelope</location>
    </subcellularLocation>
</comment>
<keyword evidence="5" id="KW-0479">Metal-binding</keyword>
<evidence type="ECO:0000259" key="11">
    <source>
        <dbReference type="Pfam" id="PF19425"/>
    </source>
</evidence>
<dbReference type="SUPFAM" id="SSF51261">
    <property type="entry name" value="Duplicated hybrid motif"/>
    <property type="match status" value="1"/>
</dbReference>
<keyword evidence="9" id="KW-1133">Transmembrane helix</keyword>
<comment type="cofactor">
    <cofactor evidence="1">
        <name>Zn(2+)</name>
        <dbReference type="ChEBI" id="CHEBI:29105"/>
    </cofactor>
</comment>
<dbReference type="PANTHER" id="PTHR21666:SF292">
    <property type="entry name" value="MUREIN DD-ENDOPEPTIDASE MEPM"/>
    <property type="match status" value="1"/>
</dbReference>
<keyword evidence="8 12" id="KW-0482">Metalloprotease</keyword>
<dbReference type="Gene3D" id="3.10.450.350">
    <property type="match status" value="1"/>
</dbReference>
<keyword evidence="7" id="KW-0862">Zinc</keyword>
<accession>A0ABM5NDN1</accession>
<dbReference type="InterPro" id="IPR050570">
    <property type="entry name" value="Cell_wall_metabolism_enzyme"/>
</dbReference>
<keyword evidence="9" id="KW-0472">Membrane</keyword>
<feature type="transmembrane region" description="Helical" evidence="9">
    <location>
        <begin position="20"/>
        <end position="41"/>
    </location>
</feature>
<dbReference type="Proteomes" id="UP000011067">
    <property type="component" value="Chromosome"/>
</dbReference>
<comment type="similarity">
    <text evidence="3">Belongs to the peptidase M23B family.</text>
</comment>
<organism evidence="12 13">
    <name type="scientific">Candidatus Blochmanniella chromaiodes str. 640</name>
    <dbReference type="NCBI Taxonomy" id="1240471"/>
    <lineage>
        <taxon>Bacteria</taxon>
        <taxon>Pseudomonadati</taxon>
        <taxon>Pseudomonadota</taxon>
        <taxon>Gammaproteobacteria</taxon>
        <taxon>Enterobacterales</taxon>
        <taxon>Enterobacteriaceae</taxon>
        <taxon>ant endosymbionts</taxon>
        <taxon>Candidatus Blochmanniella</taxon>
    </lineage>
</organism>
<dbReference type="InterPro" id="IPR045834">
    <property type="entry name" value="Csd3_N2"/>
</dbReference>
<feature type="domain" description="M23ase beta-sheet core" evidence="10">
    <location>
        <begin position="325"/>
        <end position="419"/>
    </location>
</feature>
<evidence type="ECO:0000256" key="2">
    <source>
        <dbReference type="ARBA" id="ARBA00004196"/>
    </source>
</evidence>
<dbReference type="InterPro" id="IPR016047">
    <property type="entry name" value="M23ase_b-sheet_dom"/>
</dbReference>
<evidence type="ECO:0000256" key="9">
    <source>
        <dbReference type="SAM" id="Phobius"/>
    </source>
</evidence>
<proteinExistence type="inferred from homology"/>
<name>A0ABM5NDN1_9ENTR</name>
<dbReference type="NCBIfam" id="NF008652">
    <property type="entry name" value="PRK11649.1"/>
    <property type="match status" value="1"/>
</dbReference>
<dbReference type="PANTHER" id="PTHR21666">
    <property type="entry name" value="PEPTIDASE-RELATED"/>
    <property type="match status" value="1"/>
</dbReference>
<evidence type="ECO:0000313" key="12">
    <source>
        <dbReference type="EMBL" id="AGC03729.1"/>
    </source>
</evidence>
<keyword evidence="9" id="KW-0812">Transmembrane</keyword>
<dbReference type="EMBL" id="CP003903">
    <property type="protein sequence ID" value="AGC03729.1"/>
    <property type="molecule type" value="Genomic_DNA"/>
</dbReference>
<dbReference type="Gene3D" id="2.70.70.10">
    <property type="entry name" value="Glucose Permease (Domain IIA)"/>
    <property type="match status" value="1"/>
</dbReference>
<sequence length="452" mass="51887">MRSIIVSSIKLLYRYMYKHYFVMVFVFLLMIVIVMVCEVFTSCMLNKNKKNSSKALLIKNHEFHQFEIMKNGKFFNSVMVHSNILKKHWCFNESLRDINMYNYTVSQNEILSKILIKYSNNGIDTSEITLLLQQYPVLRQIKTGQILSWIIITKKKLQCLVWDIFPQEIRVYNRMNTSFTEGIIRFSNQLNDGLSPSVLFIGKLSGTFIDSARSLGIEENCIMDITNALQYQLDFHKLHQGDRFSVLISIMMNDDHSIKSKLLGARLCTAGKDYYVFRANNGKLYDREAVRLGGNFIRFPTLKPFRVSSNFNLNRLNPVTGQVSPHSGVDFAVPIGTPVVSVGDGEVIVSAYSKIAGNYVAIRHNCHCTTRYMHLKKLLVKPGQRVKLGDNIALSGNTGRSTGPHLHFEIWINHRPVNPLTTTLLNFEKLLGHERTIYLKQVKEILPQLCFD</sequence>
<keyword evidence="6" id="KW-0378">Hydrolase</keyword>
<evidence type="ECO:0000256" key="3">
    <source>
        <dbReference type="ARBA" id="ARBA00006646"/>
    </source>
</evidence>
<evidence type="ECO:0000256" key="5">
    <source>
        <dbReference type="ARBA" id="ARBA00022723"/>
    </source>
</evidence>
<keyword evidence="13" id="KW-1185">Reference proteome</keyword>
<gene>
    <name evidence="12" type="primary">yebA</name>
    <name evidence="12" type="ORF">BCHRO640_480</name>
</gene>
<dbReference type="RefSeq" id="WP_015344703.1">
    <property type="nucleotide sequence ID" value="NC_020075.1"/>
</dbReference>
<dbReference type="Pfam" id="PF01551">
    <property type="entry name" value="Peptidase_M23"/>
    <property type="match status" value="1"/>
</dbReference>
<evidence type="ECO:0000256" key="4">
    <source>
        <dbReference type="ARBA" id="ARBA00022670"/>
    </source>
</evidence>
<protein>
    <submittedName>
        <fullName evidence="12">Metalloprotease yebA</fullName>
    </submittedName>
</protein>
<evidence type="ECO:0000313" key="13">
    <source>
        <dbReference type="Proteomes" id="UP000011067"/>
    </source>
</evidence>
<evidence type="ECO:0000256" key="1">
    <source>
        <dbReference type="ARBA" id="ARBA00001947"/>
    </source>
</evidence>
<evidence type="ECO:0000256" key="7">
    <source>
        <dbReference type="ARBA" id="ARBA00022833"/>
    </source>
</evidence>
<dbReference type="GO" id="GO:0008237">
    <property type="term" value="F:metallopeptidase activity"/>
    <property type="evidence" value="ECO:0007669"/>
    <property type="project" value="UniProtKB-KW"/>
</dbReference>